<sequence length="238" mass="26882">MLMEVFEKYQNLLNLDAKLVFSDKPVLGPLRHRHVNAMLRRFVLDRFAEHDPEGRARAHGDKTPNNWKDIGNLLGAFPEAWILCINRDPRDAAVSLFGHAKRRQLYKLDPEGPINREQLIQAACSNWIGLNRSLRHLRSTYPERLVETRYEDLLADTVGEYGRICARLGLSTETSILQAAVDACDFSKMSGRQRGEKDQSSFFTSGTSGGWREALSAAEADHIMTTCAEHLEHAGYSV</sequence>
<proteinExistence type="predicted"/>
<protein>
    <submittedName>
        <fullName evidence="1">RB147</fullName>
    </submittedName>
</protein>
<dbReference type="AlphaFoldDB" id="Q8KW95"/>
<organism evidence="1">
    <name type="scientific">Ruegeria sp. PR1b</name>
    <dbReference type="NCBI Taxonomy" id="185588"/>
    <lineage>
        <taxon>Bacteria</taxon>
        <taxon>Pseudomonadati</taxon>
        <taxon>Pseudomonadota</taxon>
        <taxon>Alphaproteobacteria</taxon>
        <taxon>Rhodobacterales</taxon>
        <taxon>Roseobacteraceae</taxon>
        <taxon>Ruegeria</taxon>
    </lineage>
</organism>
<dbReference type="Pfam" id="PF13469">
    <property type="entry name" value="Sulfotransfer_3"/>
    <property type="match status" value="1"/>
</dbReference>
<dbReference type="InterPro" id="IPR027417">
    <property type="entry name" value="P-loop_NTPase"/>
</dbReference>
<evidence type="ECO:0000313" key="1">
    <source>
        <dbReference type="EMBL" id="AAN05168.1"/>
    </source>
</evidence>
<reference evidence="1" key="1">
    <citation type="journal article" date="2003" name="Plasmid">
        <title>Nucleotide sequence based characterizations of two cryptic plasmids from the marine bacterium Ruegeria isolate PR1b.</title>
        <authorList>
            <person name="Zhong Z."/>
            <person name="Caspi R."/>
            <person name="Helinski D."/>
            <person name="Knauf V."/>
            <person name="Sykes S."/>
            <person name="O'Byrne C."/>
            <person name="Shea T.P."/>
            <person name="Wilkinson J.E."/>
            <person name="DeLoughery C."/>
            <person name="Toukdarian A."/>
        </authorList>
    </citation>
    <scope>NUCLEOTIDE SEQUENCE</scope>
    <source>
        <strain evidence="1">PR1b</strain>
        <plasmid evidence="1">pSD20</plasmid>
    </source>
</reference>
<accession>Q8KW95</accession>
<name>Q8KW95_9RHOB</name>
<dbReference type="SUPFAM" id="SSF52540">
    <property type="entry name" value="P-loop containing nucleoside triphosphate hydrolases"/>
    <property type="match status" value="1"/>
</dbReference>
<keyword evidence="1" id="KW-0614">Plasmid</keyword>
<dbReference type="Gene3D" id="3.40.50.300">
    <property type="entry name" value="P-loop containing nucleotide triphosphate hydrolases"/>
    <property type="match status" value="1"/>
</dbReference>
<dbReference type="EMBL" id="AF416330">
    <property type="protein sequence ID" value="AAN05168.1"/>
    <property type="molecule type" value="Genomic_DNA"/>
</dbReference>
<dbReference type="PANTHER" id="PTHR11783">
    <property type="entry name" value="SULFOTRANSFERASE SULT"/>
    <property type="match status" value="1"/>
</dbReference>
<geneLocation type="plasmid" evidence="1">
    <name>pSD20</name>
</geneLocation>